<feature type="signal peptide" evidence="1">
    <location>
        <begin position="1"/>
        <end position="32"/>
    </location>
</feature>
<feature type="chain" id="PRO_5001688259" evidence="1">
    <location>
        <begin position="33"/>
        <end position="340"/>
    </location>
</feature>
<dbReference type="GO" id="GO:0004034">
    <property type="term" value="F:aldose 1-epimerase activity"/>
    <property type="evidence" value="ECO:0007669"/>
    <property type="project" value="TreeGrafter"/>
</dbReference>
<evidence type="ECO:0000256" key="1">
    <source>
        <dbReference type="SAM" id="SignalP"/>
    </source>
</evidence>
<dbReference type="InterPro" id="IPR011013">
    <property type="entry name" value="Gal_mutarotase_sf_dom"/>
</dbReference>
<dbReference type="Gene3D" id="2.70.98.10">
    <property type="match status" value="1"/>
</dbReference>
<dbReference type="InterPro" id="IPR008183">
    <property type="entry name" value="Aldose_1/G6P_1-epimerase"/>
</dbReference>
<dbReference type="GO" id="GO:0033499">
    <property type="term" value="P:galactose catabolic process via UDP-galactose, Leloir pathway"/>
    <property type="evidence" value="ECO:0007669"/>
    <property type="project" value="TreeGrafter"/>
</dbReference>
<dbReference type="eggNOG" id="COG2017">
    <property type="taxonomic scope" value="Bacteria"/>
</dbReference>
<keyword evidence="1" id="KW-0732">Signal</keyword>
<dbReference type="SUPFAM" id="SSF74650">
    <property type="entry name" value="Galactose mutarotase-like"/>
    <property type="match status" value="1"/>
</dbReference>
<dbReference type="InterPro" id="IPR014718">
    <property type="entry name" value="GH-type_carb-bd"/>
</dbReference>
<dbReference type="EMBL" id="JNVU01000017">
    <property type="protein sequence ID" value="KEI45089.1"/>
    <property type="molecule type" value="Genomic_DNA"/>
</dbReference>
<gene>
    <name evidence="2" type="ORF">GU90_07825</name>
</gene>
<keyword evidence="3" id="KW-1185">Reference proteome</keyword>
<dbReference type="Pfam" id="PF01263">
    <property type="entry name" value="Aldose_epim"/>
    <property type="match status" value="1"/>
</dbReference>
<dbReference type="PANTHER" id="PTHR10091:SF0">
    <property type="entry name" value="GALACTOSE MUTAROTASE"/>
    <property type="match status" value="1"/>
</dbReference>
<dbReference type="InterPro" id="IPR037480">
    <property type="entry name" value="YihR-like"/>
</dbReference>
<dbReference type="CDD" id="cd09022">
    <property type="entry name" value="Aldose_epim_Ec_YihR"/>
    <property type="match status" value="1"/>
</dbReference>
<dbReference type="Proteomes" id="UP000031419">
    <property type="component" value="Unassembled WGS sequence"/>
</dbReference>
<proteinExistence type="predicted"/>
<dbReference type="RefSeq" id="WP_029722396.1">
    <property type="nucleotide sequence ID" value="NZ_JAJUIW010000048.1"/>
</dbReference>
<evidence type="ECO:0000313" key="2">
    <source>
        <dbReference type="EMBL" id="KEI45089.1"/>
    </source>
</evidence>
<dbReference type="InterPro" id="IPR006311">
    <property type="entry name" value="TAT_signal"/>
</dbReference>
<dbReference type="GO" id="GO:0006006">
    <property type="term" value="P:glucose metabolic process"/>
    <property type="evidence" value="ECO:0007669"/>
    <property type="project" value="TreeGrafter"/>
</dbReference>
<name>A0A073BBF7_9PSEU</name>
<dbReference type="STRING" id="28042.GU90_07825"/>
<dbReference type="AlphaFoldDB" id="A0A073BBF7"/>
<dbReference type="PROSITE" id="PS51318">
    <property type="entry name" value="TAT"/>
    <property type="match status" value="1"/>
</dbReference>
<accession>A0A073BBF7</accession>
<dbReference type="GO" id="GO:0030246">
    <property type="term" value="F:carbohydrate binding"/>
    <property type="evidence" value="ECO:0007669"/>
    <property type="project" value="InterPro"/>
</dbReference>
<comment type="caution">
    <text evidence="2">The sequence shown here is derived from an EMBL/GenBank/DDBJ whole genome shotgun (WGS) entry which is preliminary data.</text>
</comment>
<protein>
    <submittedName>
        <fullName evidence="2">Aldose epimerase</fullName>
    </submittedName>
</protein>
<evidence type="ECO:0000313" key="3">
    <source>
        <dbReference type="Proteomes" id="UP000031419"/>
    </source>
</evidence>
<organism evidence="2 3">
    <name type="scientific">Saccharopolyspora rectivirgula</name>
    <dbReference type="NCBI Taxonomy" id="28042"/>
    <lineage>
        <taxon>Bacteria</taxon>
        <taxon>Bacillati</taxon>
        <taxon>Actinomycetota</taxon>
        <taxon>Actinomycetes</taxon>
        <taxon>Pseudonocardiales</taxon>
        <taxon>Pseudonocardiaceae</taxon>
        <taxon>Saccharopolyspora</taxon>
    </lineage>
</organism>
<dbReference type="PANTHER" id="PTHR10091">
    <property type="entry name" value="ALDOSE-1-EPIMERASE"/>
    <property type="match status" value="1"/>
</dbReference>
<reference evidence="2 3" key="1">
    <citation type="submission" date="2014-06" db="EMBL/GenBank/DDBJ databases">
        <title>Saccharopolyspora rectivirgula DSM-43113 Genome sequencing.</title>
        <authorList>
            <person name="Barrera C."/>
            <person name="Millon L."/>
            <person name="Rognon B."/>
            <person name="Zaugg C."/>
            <person name="Monod M."/>
        </authorList>
    </citation>
    <scope>NUCLEOTIDE SEQUENCE [LARGE SCALE GENOMIC DNA]</scope>
    <source>
        <strain evidence="2 3">DSM 43113</strain>
    </source>
</reference>
<dbReference type="OrthoDB" id="4739604at2"/>
<sequence>MSEPSKAFSRRAALGAAAGVTAAAALAGSAQAQPQHGRLTANGRTYRIRRGAHQVVIAGVAATLLSWRVEGEELLLTHSADEVGEGYQGKTILPWPNRIDGGQYEFGGRKLQVPVNEPERNTALHGLMNFVEWDLVRHLPDRVELEHVLPPSYGYPFHLSFRITYAVDEQGVTTTLTARNIGTEPAPYGTANHTYIAAGTGRIDDMVLELPAEAYYVTDDRLLPIDKRHVAGTEYDFRTARRIGSTEMDTAFTALRRQPDGTAVTRFHRADGRAIELWVDRAHGYLQVYTDDSPEADRPPRAGITVEPMTCAPNAFVTGDGLAVIEPGGTHRGRWGLRLR</sequence>